<reference evidence="1" key="1">
    <citation type="submission" date="2008-06" db="EMBL/GenBank/DDBJ databases">
        <title>Complete sequence of plasmid of Prosthecochloris aestuarii DSM 271.</title>
        <authorList>
            <consortium name="US DOE Joint Genome Institute"/>
            <person name="Lucas S."/>
            <person name="Copeland A."/>
            <person name="Lapidus A."/>
            <person name="Glavina del Rio T."/>
            <person name="Dalin E."/>
            <person name="Tice H."/>
            <person name="Bruce D."/>
            <person name="Goodwin L."/>
            <person name="Pitluck S."/>
            <person name="Schmutz J."/>
            <person name="Larimer F."/>
            <person name="Land M."/>
            <person name="Hauser L."/>
            <person name="Kyrpides N."/>
            <person name="Anderson I."/>
            <person name="Liu Z."/>
            <person name="Li T."/>
            <person name="Zhao F."/>
            <person name="Overmann J."/>
            <person name="Bryant D.A."/>
            <person name="Richardson P."/>
        </authorList>
    </citation>
    <scope>NUCLEOTIDE SEQUENCE [LARGE SCALE GENOMIC DNA]</scope>
    <source>
        <strain evidence="1">DSM 271</strain>
        <plasmid evidence="1">pPAES01</plasmid>
    </source>
</reference>
<dbReference type="eggNOG" id="ENOG502ZEHN">
    <property type="taxonomic scope" value="Bacteria"/>
</dbReference>
<dbReference type="AlphaFoldDB" id="B4S9N4"/>
<dbReference type="Proteomes" id="UP000002725">
    <property type="component" value="Plasmid pPAES01"/>
</dbReference>
<gene>
    <name evidence="1" type="ordered locus">Paes_2370</name>
</gene>
<organism evidence="1 2">
    <name type="scientific">Prosthecochloris aestuarii (strain DSM 271 / SK 413)</name>
    <dbReference type="NCBI Taxonomy" id="290512"/>
    <lineage>
        <taxon>Bacteria</taxon>
        <taxon>Pseudomonadati</taxon>
        <taxon>Chlorobiota</taxon>
        <taxon>Chlorobiia</taxon>
        <taxon>Chlorobiales</taxon>
        <taxon>Chlorobiaceae</taxon>
        <taxon>Prosthecochloris</taxon>
    </lineage>
</organism>
<geneLocation type="plasmid" evidence="1 2">
    <name>pPAES01</name>
</geneLocation>
<accession>B4S9N4</accession>
<evidence type="ECO:0000313" key="1">
    <source>
        <dbReference type="EMBL" id="ACF47361.1"/>
    </source>
</evidence>
<dbReference type="RefSeq" id="WP_012509566.1">
    <property type="nucleotide sequence ID" value="NC_011061.1"/>
</dbReference>
<sequence length="310" mass="34573">MHQPTSHLVFVYSYNSNLTELMLTTRTRVPRLAGYRLLLCCIPVFLASCAQSVHQSITPFTQSISSVEHSSQKLLLEFNQHIRELQVERAVTLKTLSEQDFTPGVTAQAKIRWQKAFDALRMYASALEALSDPKTVSGADKSITMIGNQMLSISSTSLPQATELNSQIGHIAQLLLQQSASKKAMEIASEADPSIRALLLHMRTMIEDLRITNRTSWTTKASKHQVAFLEDGADKAGEAKSYATVLEYREISDTAFYSLGVTLQYLADMHTAIAQGRTEDAENLHHMIDQETRNIECLQKMIGNSHSSKQ</sequence>
<dbReference type="EMBL" id="CP001109">
    <property type="protein sequence ID" value="ACF47361.1"/>
    <property type="molecule type" value="Genomic_DNA"/>
</dbReference>
<dbReference type="KEGG" id="paa:Paes_2370"/>
<keyword evidence="1" id="KW-0614">Plasmid</keyword>
<keyword evidence="2" id="KW-1185">Reference proteome</keyword>
<proteinExistence type="predicted"/>
<protein>
    <submittedName>
        <fullName evidence="1">Uncharacterized protein</fullName>
    </submittedName>
</protein>
<dbReference type="HOGENOM" id="CLU_896762_0_0_10"/>
<name>B4S9N4_PROA2</name>
<evidence type="ECO:0000313" key="2">
    <source>
        <dbReference type="Proteomes" id="UP000002725"/>
    </source>
</evidence>